<dbReference type="Proteomes" id="UP000050640">
    <property type="component" value="Unplaced"/>
</dbReference>
<evidence type="ECO:0000256" key="3">
    <source>
        <dbReference type="ARBA" id="ARBA00022833"/>
    </source>
</evidence>
<accession>A0A0R3RPF5</accession>
<feature type="compositionally biased region" description="Basic and acidic residues" evidence="5">
    <location>
        <begin position="318"/>
        <end position="334"/>
    </location>
</feature>
<keyword evidence="1" id="KW-0479">Metal-binding</keyword>
<dbReference type="GO" id="GO:0008270">
    <property type="term" value="F:zinc ion binding"/>
    <property type="evidence" value="ECO:0007669"/>
    <property type="project" value="UniProtKB-KW"/>
</dbReference>
<dbReference type="Gene3D" id="4.10.1060.10">
    <property type="entry name" value="Zinc finger, RanBP2-type"/>
    <property type="match status" value="2"/>
</dbReference>
<keyword evidence="2 4" id="KW-0863">Zinc-finger</keyword>
<feature type="domain" description="RanBP2-type" evidence="6">
    <location>
        <begin position="586"/>
        <end position="615"/>
    </location>
</feature>
<feature type="region of interest" description="Disordered" evidence="5">
    <location>
        <begin position="21"/>
        <end position="58"/>
    </location>
</feature>
<evidence type="ECO:0000256" key="5">
    <source>
        <dbReference type="SAM" id="MobiDB-lite"/>
    </source>
</evidence>
<evidence type="ECO:0000259" key="6">
    <source>
        <dbReference type="PROSITE" id="PS50199"/>
    </source>
</evidence>
<feature type="region of interest" description="Disordered" evidence="5">
    <location>
        <begin position="515"/>
        <end position="553"/>
    </location>
</feature>
<name>A0A0R3RPF5_9BILA</name>
<dbReference type="Pfam" id="PF00641">
    <property type="entry name" value="Zn_ribbon_RanBP"/>
    <property type="match status" value="2"/>
</dbReference>
<evidence type="ECO:0000256" key="4">
    <source>
        <dbReference type="PROSITE-ProRule" id="PRU00322"/>
    </source>
</evidence>
<dbReference type="InterPro" id="IPR036443">
    <property type="entry name" value="Znf_RanBP2_sf"/>
</dbReference>
<keyword evidence="3" id="KW-0862">Zinc</keyword>
<dbReference type="WBParaSite" id="EEL_0000338701-mRNA-1">
    <property type="protein sequence ID" value="EEL_0000338701-mRNA-1"/>
    <property type="gene ID" value="EEL_0000338701"/>
</dbReference>
<feature type="domain" description="RanBP2-type" evidence="6">
    <location>
        <begin position="554"/>
        <end position="584"/>
    </location>
</feature>
<dbReference type="STRING" id="1147741.A0A0R3RPF5"/>
<dbReference type="PROSITE" id="PS01358">
    <property type="entry name" value="ZF_RANBP2_1"/>
    <property type="match status" value="2"/>
</dbReference>
<feature type="compositionally biased region" description="Acidic residues" evidence="5">
    <location>
        <begin position="49"/>
        <end position="58"/>
    </location>
</feature>
<dbReference type="SMART" id="SM00547">
    <property type="entry name" value="ZnF_RBZ"/>
    <property type="match status" value="2"/>
</dbReference>
<feature type="compositionally biased region" description="Polar residues" evidence="5">
    <location>
        <begin position="38"/>
        <end position="48"/>
    </location>
</feature>
<sequence length="1055" mass="110461">MAERKTGGWLSSVVGNISGLWSRSPAESAVTSREAIDSRNSSRNTSYEEQGESDVGEEDDGIIVETVCAGPSVTVPTTSTTQNDTPKRHAVRYLSPSTLLSSTRSVTTSSSKEKLTNITRKRTAPNCLFQDDIMWSNIGNTFATSSMVEPPSARFSSKRSKIQRDFSDERSFLSLSSLSDAPPTVRSHLNQSFASSFTPLNSLAKKSKVSRSSSSAASSLSSKTRAILEQLEKISSPVKEVKRLSSLNLNGPERWANDAISSAVQKPPRNSACALSRAQLISNILASKSSLPFWSRPAQSAKLVDSSSASSDTVKAPECSRADTDHEREFDKVSTTKSSGLLSPKKADFVSSSRKSDRQKDFVDDNMEKSTMSLKVAALPVSTSVIKTADTVLPQRSSSTKSTNVFSAKDLGVVSPMKEIVGKDNDEKASPTKIDGAMFAFAPPMKRGPSASFYREEVFSKVHRSTASFTEVTFKAATEKTVDGFAFPAENVSKKIEGPSAVFFTGLKNFADQSNTADTGKETQPVAEVPKSVKPTDASTAMSNTLSMNQPSHKSAEQWPCSKCMVFNKADTEKCVCCGHENHLVEAKPWTCSECWISNKSADDKCAACGNLKQSNGKSVKLADISAQSSSSTNVFGDRTFKPLPSSGGISFGFSAAKPIADGASLSSTTSAPRTAKVLNSGTVVNGNANAEVPLKFGLSSSTLVPSFGFGKAPEINSLPTVTKEQPSVLSSSHPPSSSLAFGVSSGSSETTASFVPALTRSSFSFPTLTTTTSTTTALPPSISTFSIPVPTNVNPFTFGSSNTTTAEEIKAPTAPLFTFGSSTAFPAITTGTSAVTTATPSPSFGTSLPEFSAPKAPLFGTSSGTASSPGGGHDVVEMSSPTTSPIAPSAVGSFGMSKSSAPPLFNFGASNASSSTSTGTLFGNLQTTVQNPLAAPSTSLFSFGQQQTPVAPKPFEPPTSLPSPPSTFNFGAAASNGAAGFVFGSTSPPTNFTFGAQQPVNNAASTTFNFTPATPASPFGNVPGSALTPNYFSVGSTSSTTARKIIKARRIRKS</sequence>
<feature type="compositionally biased region" description="Low complexity" evidence="5">
    <location>
        <begin position="302"/>
        <end position="314"/>
    </location>
</feature>
<feature type="compositionally biased region" description="Polar residues" evidence="5">
    <location>
        <begin position="537"/>
        <end position="553"/>
    </location>
</feature>
<dbReference type="SUPFAM" id="SSF90209">
    <property type="entry name" value="Ran binding protein zinc finger-like"/>
    <property type="match status" value="1"/>
</dbReference>
<proteinExistence type="predicted"/>
<dbReference type="InterPro" id="IPR001876">
    <property type="entry name" value="Znf_RanBP2"/>
</dbReference>
<dbReference type="AlphaFoldDB" id="A0A0R3RPF5"/>
<dbReference type="PROSITE" id="PS50199">
    <property type="entry name" value="ZF_RANBP2_2"/>
    <property type="match status" value="2"/>
</dbReference>
<evidence type="ECO:0000313" key="8">
    <source>
        <dbReference type="WBParaSite" id="EEL_0000338701-mRNA-1"/>
    </source>
</evidence>
<feature type="region of interest" description="Disordered" evidence="5">
    <location>
        <begin position="302"/>
        <end position="361"/>
    </location>
</feature>
<reference evidence="8" key="1">
    <citation type="submission" date="2017-02" db="UniProtKB">
        <authorList>
            <consortium name="WormBaseParasite"/>
        </authorList>
    </citation>
    <scope>IDENTIFICATION</scope>
</reference>
<evidence type="ECO:0000256" key="1">
    <source>
        <dbReference type="ARBA" id="ARBA00022723"/>
    </source>
</evidence>
<evidence type="ECO:0000256" key="2">
    <source>
        <dbReference type="ARBA" id="ARBA00022771"/>
    </source>
</evidence>
<evidence type="ECO:0000313" key="7">
    <source>
        <dbReference type="Proteomes" id="UP000050640"/>
    </source>
</evidence>
<organism evidence="7 8">
    <name type="scientific">Elaeophora elaphi</name>
    <dbReference type="NCBI Taxonomy" id="1147741"/>
    <lineage>
        <taxon>Eukaryota</taxon>
        <taxon>Metazoa</taxon>
        <taxon>Ecdysozoa</taxon>
        <taxon>Nematoda</taxon>
        <taxon>Chromadorea</taxon>
        <taxon>Rhabditida</taxon>
        <taxon>Spirurina</taxon>
        <taxon>Spiruromorpha</taxon>
        <taxon>Filarioidea</taxon>
        <taxon>Onchocercidae</taxon>
        <taxon>Elaeophora</taxon>
    </lineage>
</organism>
<keyword evidence="7" id="KW-1185">Reference proteome</keyword>
<protein>
    <submittedName>
        <fullName evidence="8">RanBP2-type domain-containing protein</fullName>
    </submittedName>
</protein>